<evidence type="ECO:0000256" key="6">
    <source>
        <dbReference type="ARBA" id="ARBA00022837"/>
    </source>
</evidence>
<keyword evidence="2" id="KW-0964">Secreted</keyword>
<dbReference type="Ensembl" id="ENSSFOT00015040188.1">
    <property type="protein sequence ID" value="ENSSFOP00015064819.1"/>
    <property type="gene ID" value="ENSSFOG00015025491.1"/>
</dbReference>
<keyword evidence="3" id="KW-0645">Protease</keyword>
<dbReference type="Pfam" id="PF00089">
    <property type="entry name" value="Trypsin"/>
    <property type="match status" value="1"/>
</dbReference>
<reference evidence="8" key="2">
    <citation type="submission" date="2025-05" db="UniProtKB">
        <authorList>
            <consortium name="Ensembl"/>
        </authorList>
    </citation>
    <scope>IDENTIFICATION</scope>
</reference>
<evidence type="ECO:0000256" key="4">
    <source>
        <dbReference type="ARBA" id="ARBA00022801"/>
    </source>
</evidence>
<evidence type="ECO:0000256" key="1">
    <source>
        <dbReference type="ARBA" id="ARBA00004613"/>
    </source>
</evidence>
<dbReference type="SUPFAM" id="SSF50494">
    <property type="entry name" value="Trypsin-like serine proteases"/>
    <property type="match status" value="1"/>
</dbReference>
<proteinExistence type="predicted"/>
<dbReference type="OrthoDB" id="8942408at2759"/>
<dbReference type="GO" id="GO:0006508">
    <property type="term" value="P:proteolysis"/>
    <property type="evidence" value="ECO:0007669"/>
    <property type="project" value="UniProtKB-KW"/>
</dbReference>
<dbReference type="InterPro" id="IPR009003">
    <property type="entry name" value="Peptidase_S1_PA"/>
</dbReference>
<dbReference type="Gene3D" id="2.40.10.10">
    <property type="entry name" value="Trypsin-like serine proteases"/>
    <property type="match status" value="1"/>
</dbReference>
<evidence type="ECO:0000256" key="3">
    <source>
        <dbReference type="ARBA" id="ARBA00022670"/>
    </source>
</evidence>
<dbReference type="PANTHER" id="PTHR24257:SF0">
    <property type="entry name" value="CHYMOTRYPSIN-LIKE ELASTASE FAMILY MEMBER 1"/>
    <property type="match status" value="1"/>
</dbReference>
<dbReference type="GeneTree" id="ENSGT01030000234528"/>
<comment type="subcellular location">
    <subcellularLocation>
        <location evidence="1">Secreted</location>
    </subcellularLocation>
</comment>
<evidence type="ECO:0000313" key="9">
    <source>
        <dbReference type="Proteomes" id="UP000694397"/>
    </source>
</evidence>
<protein>
    <recommendedName>
        <fullName evidence="7">Peptidase S1 domain-containing protein</fullName>
    </recommendedName>
</protein>
<sequence length="68" mass="7070">MVCAGGGSDSACQGDSGGPLNCQVNGRYYVHGVTSFVSALGCNTLRKPTVFTRVSSILPYLIDTIISN</sequence>
<dbReference type="Ensembl" id="ENSSFOT00015048675.1">
    <property type="protein sequence ID" value="ENSSFOP00015065621.1"/>
    <property type="gene ID" value="ENSSFOG00015030354.1"/>
</dbReference>
<organism evidence="8 9">
    <name type="scientific">Scleropages formosus</name>
    <name type="common">Asian bonytongue</name>
    <name type="synonym">Osteoglossum formosum</name>
    <dbReference type="NCBI Taxonomy" id="113540"/>
    <lineage>
        <taxon>Eukaryota</taxon>
        <taxon>Metazoa</taxon>
        <taxon>Chordata</taxon>
        <taxon>Craniata</taxon>
        <taxon>Vertebrata</taxon>
        <taxon>Euteleostomi</taxon>
        <taxon>Actinopterygii</taxon>
        <taxon>Neopterygii</taxon>
        <taxon>Teleostei</taxon>
        <taxon>Osteoglossocephala</taxon>
        <taxon>Osteoglossomorpha</taxon>
        <taxon>Osteoglossiformes</taxon>
        <taxon>Osteoglossidae</taxon>
        <taxon>Scleropages</taxon>
    </lineage>
</organism>
<evidence type="ECO:0000256" key="5">
    <source>
        <dbReference type="ARBA" id="ARBA00022825"/>
    </source>
</evidence>
<dbReference type="PANTHER" id="PTHR24257">
    <property type="entry name" value="CHYMOTRYPSIN-LIKE ELASTASE FAMILY MEMBER"/>
    <property type="match status" value="1"/>
</dbReference>
<dbReference type="InterPro" id="IPR033116">
    <property type="entry name" value="TRYPSIN_SER"/>
</dbReference>
<name>A0A8C9VUJ3_SCLFO</name>
<dbReference type="Proteomes" id="UP000694397">
    <property type="component" value="Chromosome 22"/>
</dbReference>
<dbReference type="InterPro" id="IPR001254">
    <property type="entry name" value="Trypsin_dom"/>
</dbReference>
<feature type="domain" description="Peptidase S1" evidence="7">
    <location>
        <begin position="1"/>
        <end position="66"/>
    </location>
</feature>
<accession>A0A8C9VUJ3</accession>
<keyword evidence="6" id="KW-0106">Calcium</keyword>
<dbReference type="AlphaFoldDB" id="A0A8C9VUJ3"/>
<evidence type="ECO:0000259" key="7">
    <source>
        <dbReference type="PROSITE" id="PS50240"/>
    </source>
</evidence>
<dbReference type="GO" id="GO:0004252">
    <property type="term" value="F:serine-type endopeptidase activity"/>
    <property type="evidence" value="ECO:0007669"/>
    <property type="project" value="InterPro"/>
</dbReference>
<keyword evidence="4" id="KW-0378">Hydrolase</keyword>
<evidence type="ECO:0000256" key="2">
    <source>
        <dbReference type="ARBA" id="ARBA00022525"/>
    </source>
</evidence>
<keyword evidence="9" id="KW-1185">Reference proteome</keyword>
<dbReference type="PROSITE" id="PS50240">
    <property type="entry name" value="TRYPSIN_DOM"/>
    <property type="match status" value="1"/>
</dbReference>
<dbReference type="GO" id="GO:0005615">
    <property type="term" value="C:extracellular space"/>
    <property type="evidence" value="ECO:0007669"/>
    <property type="project" value="TreeGrafter"/>
</dbReference>
<dbReference type="InterPro" id="IPR043504">
    <property type="entry name" value="Peptidase_S1_PA_chymotrypsin"/>
</dbReference>
<evidence type="ECO:0000313" key="8">
    <source>
        <dbReference type="Ensembl" id="ENSSFOP00015065621.1"/>
    </source>
</evidence>
<keyword evidence="5" id="KW-0720">Serine protease</keyword>
<reference evidence="8 9" key="1">
    <citation type="submission" date="2019-04" db="EMBL/GenBank/DDBJ databases">
        <authorList>
            <consortium name="Wellcome Sanger Institute Data Sharing"/>
        </authorList>
    </citation>
    <scope>NUCLEOTIDE SEQUENCE [LARGE SCALE GENOMIC DNA]</scope>
</reference>
<dbReference type="InterPro" id="IPR050850">
    <property type="entry name" value="Peptidase_S1_Elastase_sf"/>
</dbReference>
<dbReference type="PROSITE" id="PS00135">
    <property type="entry name" value="TRYPSIN_SER"/>
    <property type="match status" value="1"/>
</dbReference>